<feature type="transmembrane region" description="Helical" evidence="12">
    <location>
        <begin position="333"/>
        <end position="363"/>
    </location>
</feature>
<keyword evidence="3" id="KW-0813">Transport</keyword>
<evidence type="ECO:0000256" key="2">
    <source>
        <dbReference type="ARBA" id="ARBA00009137"/>
    </source>
</evidence>
<feature type="transmembrane region" description="Helical" evidence="12">
    <location>
        <begin position="237"/>
        <end position="257"/>
    </location>
</feature>
<evidence type="ECO:0000256" key="3">
    <source>
        <dbReference type="ARBA" id="ARBA00022448"/>
    </source>
</evidence>
<evidence type="ECO:0000256" key="9">
    <source>
        <dbReference type="ARBA" id="ARBA00022989"/>
    </source>
</evidence>
<evidence type="ECO:0000256" key="11">
    <source>
        <dbReference type="ARBA" id="ARBA00023136"/>
    </source>
</evidence>
<feature type="transmembrane region" description="Helical" evidence="12">
    <location>
        <begin position="184"/>
        <end position="201"/>
    </location>
</feature>
<keyword evidence="7 12" id="KW-0812">Transmembrane</keyword>
<protein>
    <recommendedName>
        <fullName evidence="14">Trk system potassium uptake protein</fullName>
    </recommendedName>
</protein>
<feature type="transmembrane region" description="Helical" evidence="12">
    <location>
        <begin position="277"/>
        <end position="296"/>
    </location>
</feature>
<evidence type="ECO:0000313" key="13">
    <source>
        <dbReference type="EMBL" id="SUZ75014.1"/>
    </source>
</evidence>
<feature type="transmembrane region" description="Helical" evidence="12">
    <location>
        <begin position="37"/>
        <end position="57"/>
    </location>
</feature>
<comment type="similarity">
    <text evidence="2">Belongs to the TrkH potassium transport family.</text>
</comment>
<evidence type="ECO:0000256" key="1">
    <source>
        <dbReference type="ARBA" id="ARBA00004429"/>
    </source>
</evidence>
<evidence type="ECO:0000256" key="4">
    <source>
        <dbReference type="ARBA" id="ARBA00022475"/>
    </source>
</evidence>
<feature type="transmembrane region" description="Helical" evidence="12">
    <location>
        <begin position="69"/>
        <end position="90"/>
    </location>
</feature>
<dbReference type="Pfam" id="PF02386">
    <property type="entry name" value="TrkH"/>
    <property type="match status" value="1"/>
</dbReference>
<keyword evidence="6" id="KW-0633">Potassium transport</keyword>
<feature type="transmembrane region" description="Helical" evidence="12">
    <location>
        <begin position="396"/>
        <end position="417"/>
    </location>
</feature>
<evidence type="ECO:0000256" key="5">
    <source>
        <dbReference type="ARBA" id="ARBA00022519"/>
    </source>
</evidence>
<evidence type="ECO:0000256" key="12">
    <source>
        <dbReference type="SAM" id="Phobius"/>
    </source>
</evidence>
<dbReference type="PIRSF" id="PIRSF006247">
    <property type="entry name" value="TrkH"/>
    <property type="match status" value="1"/>
</dbReference>
<evidence type="ECO:0000256" key="6">
    <source>
        <dbReference type="ARBA" id="ARBA00022538"/>
    </source>
</evidence>
<reference evidence="13" key="1">
    <citation type="submission" date="2018-05" db="EMBL/GenBank/DDBJ databases">
        <authorList>
            <person name="Lanie J.A."/>
            <person name="Ng W.-L."/>
            <person name="Kazmierczak K.M."/>
            <person name="Andrzejewski T.M."/>
            <person name="Davidsen T.M."/>
            <person name="Wayne K.J."/>
            <person name="Tettelin H."/>
            <person name="Glass J.I."/>
            <person name="Rusch D."/>
            <person name="Podicherti R."/>
            <person name="Tsui H.-C.T."/>
            <person name="Winkler M.E."/>
        </authorList>
    </citation>
    <scope>NUCLEOTIDE SEQUENCE</scope>
</reference>
<dbReference type="InterPro" id="IPR003445">
    <property type="entry name" value="Cat_transpt"/>
</dbReference>
<feature type="transmembrane region" description="Helical" evidence="12">
    <location>
        <begin position="136"/>
        <end position="163"/>
    </location>
</feature>
<evidence type="ECO:0000256" key="7">
    <source>
        <dbReference type="ARBA" id="ARBA00022692"/>
    </source>
</evidence>
<dbReference type="EMBL" id="UINC01001230">
    <property type="protein sequence ID" value="SUZ75014.1"/>
    <property type="molecule type" value="Genomic_DNA"/>
</dbReference>
<keyword evidence="9 12" id="KW-1133">Transmembrane helix</keyword>
<dbReference type="NCBIfam" id="TIGR00933">
    <property type="entry name" value="2a38"/>
    <property type="match status" value="1"/>
</dbReference>
<sequence length="483" mass="53050">MNWMVVQRILGILLMTFSLTMIPPIFVSYLYQEPSWVAFLQGFFLTLIAGSMLWIPSRRSKNDLRLRDGFIIVAAFWTVLGLFGAVPLYLAEIPSLSLTNAIFESISGLTTTGATILTGLDTLPKTILYYRQQLQWLGGMGIIVLAVAVLPMLGVGGMQLYRAETPGPVKDNKLTPRIKQTAKALWYVYTAFTILCGLSYWLAGMSVFDAICHAFSTVAIGGFSTHDLSIGYFNSSTIDLIAIFFMFAAGINFSLHFLSWRNLKLSHYKNDHEFRTYLFLLIVISIIVILSLFIFNSYNNTSDTIIKGLFQAVSIATTTGFSTANYANWPGAIPLLLILASFIGGSAGSTAGGIKVIRCLLIYKQGVREIMRLIHPSAEIAVKLGNVAVPIRTVDAVWGFFAVYLIVFGIMLVSMMMTGLDQITAFSAVAATLNNLGPGLGEVAHGFLAIPDSAKWIAIIGMLLGRLEIFTLLVLITPAFWRH</sequence>
<keyword evidence="10" id="KW-0406">Ion transport</keyword>
<dbReference type="InterPro" id="IPR004772">
    <property type="entry name" value="TrkH"/>
</dbReference>
<name>A0A381Q830_9ZZZZ</name>
<accession>A0A381Q830</accession>
<evidence type="ECO:0000256" key="10">
    <source>
        <dbReference type="ARBA" id="ARBA00023065"/>
    </source>
</evidence>
<comment type="subcellular location">
    <subcellularLocation>
        <location evidence="1">Cell inner membrane</location>
        <topology evidence="1">Multi-pass membrane protein</topology>
    </subcellularLocation>
</comment>
<keyword evidence="8" id="KW-0630">Potassium</keyword>
<dbReference type="PANTHER" id="PTHR32024:SF2">
    <property type="entry name" value="TRK SYSTEM POTASSIUM UPTAKE PROTEIN TRKG-RELATED"/>
    <property type="match status" value="1"/>
</dbReference>
<dbReference type="PANTHER" id="PTHR32024">
    <property type="entry name" value="TRK SYSTEM POTASSIUM UPTAKE PROTEIN TRKG-RELATED"/>
    <property type="match status" value="1"/>
</dbReference>
<dbReference type="GO" id="GO:0015379">
    <property type="term" value="F:potassium:chloride symporter activity"/>
    <property type="evidence" value="ECO:0007669"/>
    <property type="project" value="InterPro"/>
</dbReference>
<dbReference type="AlphaFoldDB" id="A0A381Q830"/>
<organism evidence="13">
    <name type="scientific">marine metagenome</name>
    <dbReference type="NCBI Taxonomy" id="408172"/>
    <lineage>
        <taxon>unclassified sequences</taxon>
        <taxon>metagenomes</taxon>
        <taxon>ecological metagenomes</taxon>
    </lineage>
</organism>
<feature type="transmembrane region" description="Helical" evidence="12">
    <location>
        <begin position="12"/>
        <end position="31"/>
    </location>
</feature>
<keyword evidence="4" id="KW-1003">Cell membrane</keyword>
<dbReference type="GO" id="GO:0005886">
    <property type="term" value="C:plasma membrane"/>
    <property type="evidence" value="ECO:0007669"/>
    <property type="project" value="UniProtKB-SubCell"/>
</dbReference>
<evidence type="ECO:0008006" key="14">
    <source>
        <dbReference type="Google" id="ProtNLM"/>
    </source>
</evidence>
<gene>
    <name evidence="13" type="ORF">METZ01_LOCUS27868</name>
</gene>
<proteinExistence type="inferred from homology"/>
<feature type="transmembrane region" description="Helical" evidence="12">
    <location>
        <begin position="456"/>
        <end position="481"/>
    </location>
</feature>
<evidence type="ECO:0000256" key="8">
    <source>
        <dbReference type="ARBA" id="ARBA00022958"/>
    </source>
</evidence>
<keyword evidence="5" id="KW-0997">Cell inner membrane</keyword>
<keyword evidence="11 12" id="KW-0472">Membrane</keyword>